<evidence type="ECO:0000313" key="1">
    <source>
        <dbReference type="EMBL" id="KAJ0180147.1"/>
    </source>
</evidence>
<comment type="caution">
    <text evidence="1">The sequence shown here is derived from an EMBL/GenBank/DDBJ whole genome shotgun (WGS) entry which is preliminary data.</text>
</comment>
<reference evidence="1 2" key="1">
    <citation type="journal article" date="2021" name="Front. Genet.">
        <title>Chromosome-Level Genome Assembly Reveals Significant Gene Expansion in the Toll and IMD Signaling Pathways of Dendrolimus kikuchii.</title>
        <authorList>
            <person name="Zhou J."/>
            <person name="Wu P."/>
            <person name="Xiong Z."/>
            <person name="Liu N."/>
            <person name="Zhao N."/>
            <person name="Ji M."/>
            <person name="Qiu Y."/>
            <person name="Yang B."/>
        </authorList>
    </citation>
    <scope>NUCLEOTIDE SEQUENCE [LARGE SCALE GENOMIC DNA]</scope>
    <source>
        <strain evidence="1">Ann1</strain>
    </source>
</reference>
<keyword evidence="2" id="KW-1185">Reference proteome</keyword>
<name>A0ACC1D9A8_9NEOP</name>
<evidence type="ECO:0000313" key="2">
    <source>
        <dbReference type="Proteomes" id="UP000824533"/>
    </source>
</evidence>
<protein>
    <submittedName>
        <fullName evidence="1">Uncharacterized protein</fullName>
    </submittedName>
</protein>
<accession>A0ACC1D9A8</accession>
<proteinExistence type="predicted"/>
<dbReference type="Proteomes" id="UP000824533">
    <property type="component" value="Linkage Group LG07"/>
</dbReference>
<sequence length="762" mass="83546">MQRYTIGFLMLLACAFVEVSLYPASNNEESSLNLEINHETSKNAMIEERSLPVEIPIVQQDANTKEILEKIKAINEGIKKPYRRQQIKWNPQPQTGGGYIMDKEILEKLQEIISSGKLHGLPHQDNYNHDAAENTNDIRYSRQMTYPSNLLPISPYVMNMPVIVIPGGMNPNYMNVNNFNKLRDGYEGQGESPFQWNLAQFFPILIRDPLLSIMNGGGWSNFIEYGQSADICRKQKSIDENIKDRQIEENVKANLQGELFQRYIDLNPITETMDRQSRSLKKRTVSQEAQPEIDNNKNNKKTITKKPTTTRRPIFSIQQLQQLVDPGSKDDVRFGWFSGNNDNNNANNDNVDQRKPVGVPTPGFFINRLRVRKGGVAIAGPGGVATAGRGGTAIVGPGGTALTQPGGVAVAGPAARVIALSPDADLSSIIKNLQQQQADSDEREWRRFDGSYTKSWQWNDYGRRADEFQYDGKSFIPGPLKFGKSNFRLILKPTANAQIGSGTAIANPVSQVVVAKNTSGSIVHNPVASAVAGPGGIAHYLPFYGGAKGQYLEIKKDSRGTVTSEKIVPEDKLSTDNTKYGDDENENLLIRILVKNLYNLKRSSSDLLKVVNVGRKTGNLNNQDKSKFKTQISALAEAVSNIIKVTDDIGDDVNSLFKNNKSNSHDRCSPQHVGEEGIGVDAEDSGGYDDDSYDQGLVAEAKPVGLAVVGEHGLAASRPIGTAVAASGVAIARPVGTAIAGINPAALGINYQFNNLRKHKIN</sequence>
<gene>
    <name evidence="1" type="ORF">K1T71_004738</name>
</gene>
<organism evidence="1 2">
    <name type="scientific">Dendrolimus kikuchii</name>
    <dbReference type="NCBI Taxonomy" id="765133"/>
    <lineage>
        <taxon>Eukaryota</taxon>
        <taxon>Metazoa</taxon>
        <taxon>Ecdysozoa</taxon>
        <taxon>Arthropoda</taxon>
        <taxon>Hexapoda</taxon>
        <taxon>Insecta</taxon>
        <taxon>Pterygota</taxon>
        <taxon>Neoptera</taxon>
        <taxon>Endopterygota</taxon>
        <taxon>Lepidoptera</taxon>
        <taxon>Glossata</taxon>
        <taxon>Ditrysia</taxon>
        <taxon>Bombycoidea</taxon>
        <taxon>Lasiocampidae</taxon>
        <taxon>Dendrolimus</taxon>
    </lineage>
</organism>
<dbReference type="EMBL" id="CM034393">
    <property type="protein sequence ID" value="KAJ0180147.1"/>
    <property type="molecule type" value="Genomic_DNA"/>
</dbReference>